<reference evidence="1 2" key="1">
    <citation type="submission" date="2018-08" db="EMBL/GenBank/DDBJ databases">
        <title>A genome reference for cultivated species of the human gut microbiota.</title>
        <authorList>
            <person name="Zou Y."/>
            <person name="Xue W."/>
            <person name="Luo G."/>
        </authorList>
    </citation>
    <scope>NUCLEOTIDE SEQUENCE [LARGE SCALE GENOMIC DNA]</scope>
    <source>
        <strain evidence="1 2">AM32-8LB</strain>
    </source>
</reference>
<dbReference type="Proteomes" id="UP000266391">
    <property type="component" value="Unassembled WGS sequence"/>
</dbReference>
<name>A0A396ADE0_9FIRM</name>
<evidence type="ECO:0000313" key="1">
    <source>
        <dbReference type="EMBL" id="RHD00984.1"/>
    </source>
</evidence>
<evidence type="ECO:0000313" key="2">
    <source>
        <dbReference type="Proteomes" id="UP000266391"/>
    </source>
</evidence>
<gene>
    <name evidence="1" type="ORF">DW813_12575</name>
</gene>
<accession>A0A396ADE0</accession>
<dbReference type="AlphaFoldDB" id="A0A396ADE0"/>
<protein>
    <submittedName>
        <fullName evidence="1">Uncharacterized protein</fullName>
    </submittedName>
</protein>
<sequence length="312" mass="35675">MLHKNTYFICELILRWRLIMLKKGWVIGLMLARICVSSQSVLGMESKSDKCIITENNTDEIVSFLNENVKENLNYNDEAAEQWKYLVAKGYIYMDSDGHLKLQQVEDGIEALSLDIYRKQLDNWNLGLDLHVLEWDEKAKMLYTPEITADVLDNVTDILLENEADNAEPLEDISRGIAHNCNYAKWNIGTTCAQNYNIIKKFYNSLLVAQQPNSGVNPWLSTATYWVGFVREGGAWDYKVQKNYQTFCCTFGGVSGQDRSAEWIGNYNYGYTGKFLFDLNTLHMGSYVVSGMDPKDKTTDWPAIDKGYSHAP</sequence>
<organism evidence="1 2">
    <name type="scientific">Roseburia inulinivorans</name>
    <dbReference type="NCBI Taxonomy" id="360807"/>
    <lineage>
        <taxon>Bacteria</taxon>
        <taxon>Bacillati</taxon>
        <taxon>Bacillota</taxon>
        <taxon>Clostridia</taxon>
        <taxon>Lachnospirales</taxon>
        <taxon>Lachnospiraceae</taxon>
        <taxon>Roseburia</taxon>
    </lineage>
</organism>
<dbReference type="EMBL" id="QSIQ01000022">
    <property type="protein sequence ID" value="RHD00984.1"/>
    <property type="molecule type" value="Genomic_DNA"/>
</dbReference>
<comment type="caution">
    <text evidence="1">The sequence shown here is derived from an EMBL/GenBank/DDBJ whole genome shotgun (WGS) entry which is preliminary data.</text>
</comment>
<proteinExistence type="predicted"/>